<dbReference type="STRING" id="576137.A0A1L7XPL9"/>
<dbReference type="Pfam" id="PF00202">
    <property type="entry name" value="Aminotran_3"/>
    <property type="match status" value="1"/>
</dbReference>
<evidence type="ECO:0000256" key="1">
    <source>
        <dbReference type="ARBA" id="ARBA00001933"/>
    </source>
</evidence>
<evidence type="ECO:0000313" key="4">
    <source>
        <dbReference type="EMBL" id="CZR66980.1"/>
    </source>
</evidence>
<reference evidence="4 5" key="1">
    <citation type="submission" date="2016-03" db="EMBL/GenBank/DDBJ databases">
        <authorList>
            <person name="Ploux O."/>
        </authorList>
    </citation>
    <scope>NUCLEOTIDE SEQUENCE [LARGE SCALE GENOMIC DNA]</scope>
    <source>
        <strain evidence="4 5">UAMH 11012</strain>
    </source>
</reference>
<keyword evidence="5" id="KW-1185">Reference proteome</keyword>
<dbReference type="GO" id="GO:0030170">
    <property type="term" value="F:pyridoxal phosphate binding"/>
    <property type="evidence" value="ECO:0007669"/>
    <property type="project" value="InterPro"/>
</dbReference>
<dbReference type="EMBL" id="FJOG01000041">
    <property type="protein sequence ID" value="CZR66980.1"/>
    <property type="molecule type" value="Genomic_DNA"/>
</dbReference>
<sequence length="457" mass="49332">MPKADSPPPSTPAVAELGLTVKGQVQSSSDLNAAVTAAKQRFVGRNPNSAKLFEEATEYLPGGNTRTLLYSAPFPICMKKGEHYQVFDEDGHAYTDFVGELTAALYGHSHPLIQESLINTINNVGLNLGSTIAQEAKHAKLICERFSLSKVRFCNSGTEANLHALAGARHYTGKRKTVVFSGGYHGAVLGFWDGVQDNGVDKHEWVIGRYNDVEGAKKLIEQDDIAAVLVEGMQGAGGCILGTNEFLMQIQESAKKVGAVFILDEVMTSRLGPGGLQAIDGLKPDLTTFGKYLGGGLAFGAFGGRVDIMAVYDPRSPNSLAHSGTFNNNTLAMNAGFVGLSEIWKPEVAVEFNKVGDAFRASLQEVTRGTKMSVTGRGALNAIHFSGNGTTEISCREAVDEDWGLKDLFYMEMMEGGFWITRRGSIALILGTPQSELDRFVSVVEKFLERHRTLVSL</sequence>
<protein>
    <submittedName>
        <fullName evidence="4">Related to glutamate-1-semialdehyde 2,1-aminomutase</fullName>
    </submittedName>
</protein>
<evidence type="ECO:0000256" key="2">
    <source>
        <dbReference type="ARBA" id="ARBA00022898"/>
    </source>
</evidence>
<dbReference type="PANTHER" id="PTHR43713:SF3">
    <property type="entry name" value="GLUTAMATE-1-SEMIALDEHYDE 2,1-AMINOMUTASE 1, CHLOROPLASTIC-RELATED"/>
    <property type="match status" value="1"/>
</dbReference>
<proteinExistence type="inferred from homology"/>
<dbReference type="AlphaFoldDB" id="A0A1L7XPL9"/>
<dbReference type="InterPro" id="IPR015421">
    <property type="entry name" value="PyrdxlP-dep_Trfase_major"/>
</dbReference>
<dbReference type="OrthoDB" id="425114at2759"/>
<keyword evidence="2 3" id="KW-0663">Pyridoxal phosphate</keyword>
<dbReference type="InterPro" id="IPR015422">
    <property type="entry name" value="PyrdxlP-dep_Trfase_small"/>
</dbReference>
<name>A0A1L7XPL9_9HELO</name>
<dbReference type="InterPro" id="IPR015424">
    <property type="entry name" value="PyrdxlP-dep_Trfase"/>
</dbReference>
<comment type="cofactor">
    <cofactor evidence="1">
        <name>pyridoxal 5'-phosphate</name>
        <dbReference type="ChEBI" id="CHEBI:597326"/>
    </cofactor>
</comment>
<dbReference type="InterPro" id="IPR005814">
    <property type="entry name" value="Aminotrans_3"/>
</dbReference>
<dbReference type="GO" id="GO:0008483">
    <property type="term" value="F:transaminase activity"/>
    <property type="evidence" value="ECO:0007669"/>
    <property type="project" value="InterPro"/>
</dbReference>
<evidence type="ECO:0000313" key="5">
    <source>
        <dbReference type="Proteomes" id="UP000184330"/>
    </source>
</evidence>
<dbReference type="SUPFAM" id="SSF53383">
    <property type="entry name" value="PLP-dependent transferases"/>
    <property type="match status" value="1"/>
</dbReference>
<dbReference type="Gene3D" id="3.90.1150.10">
    <property type="entry name" value="Aspartate Aminotransferase, domain 1"/>
    <property type="match status" value="1"/>
</dbReference>
<gene>
    <name evidence="4" type="ORF">PAC_16879</name>
</gene>
<dbReference type="Proteomes" id="UP000184330">
    <property type="component" value="Unassembled WGS sequence"/>
</dbReference>
<dbReference type="PANTHER" id="PTHR43713">
    <property type="entry name" value="GLUTAMATE-1-SEMIALDEHYDE 2,1-AMINOMUTASE"/>
    <property type="match status" value="1"/>
</dbReference>
<dbReference type="Gene3D" id="3.40.640.10">
    <property type="entry name" value="Type I PLP-dependent aspartate aminotransferase-like (Major domain)"/>
    <property type="match status" value="1"/>
</dbReference>
<evidence type="ECO:0000256" key="3">
    <source>
        <dbReference type="RuleBase" id="RU003560"/>
    </source>
</evidence>
<comment type="similarity">
    <text evidence="3">Belongs to the class-III pyridoxal-phosphate-dependent aminotransferase family.</text>
</comment>
<organism evidence="4 5">
    <name type="scientific">Phialocephala subalpina</name>
    <dbReference type="NCBI Taxonomy" id="576137"/>
    <lineage>
        <taxon>Eukaryota</taxon>
        <taxon>Fungi</taxon>
        <taxon>Dikarya</taxon>
        <taxon>Ascomycota</taxon>
        <taxon>Pezizomycotina</taxon>
        <taxon>Leotiomycetes</taxon>
        <taxon>Helotiales</taxon>
        <taxon>Mollisiaceae</taxon>
        <taxon>Phialocephala</taxon>
        <taxon>Phialocephala fortinii species complex</taxon>
    </lineage>
</organism>
<accession>A0A1L7XPL9</accession>